<accession>A0ABW5E247</accession>
<protein>
    <submittedName>
        <fullName evidence="10">DEAD/DEAH box helicase</fullName>
        <ecNumber evidence="10">3.6.4.-</ecNumber>
    </submittedName>
</protein>
<evidence type="ECO:0000256" key="6">
    <source>
        <dbReference type="PROSITE-ProRule" id="PRU00552"/>
    </source>
</evidence>
<dbReference type="InterPro" id="IPR011545">
    <property type="entry name" value="DEAD/DEAH_box_helicase_dom"/>
</dbReference>
<dbReference type="PROSITE" id="PS51194">
    <property type="entry name" value="HELICASE_CTER"/>
    <property type="match status" value="1"/>
</dbReference>
<feature type="domain" description="Helicase C-terminal" evidence="8">
    <location>
        <begin position="243"/>
        <end position="392"/>
    </location>
</feature>
<sequence>MSFKDLGLSEPIVQAVSEAGYENPTPIQAQAIPLVLEGRDVVGASQTGTGKTAAFALPSLSKIQPLGKPQILVLEPTRELAHQVAEQFEAYGKHTGCKVALLYGGVGYGEQTEKLAKADVIVATPGRLVDHFYRGTMRFSDVKILILDEVDRMLDMGFLPIVRKIVNLCPWKAELNKPREEREEKYKLKELPDRQTLFFSATMPPAIKGFADFCLDNPAEIQIARREVASTIKHAFYPVSMDQRDDLLVELLNRTDTQSVMVFTRTRKEADSVCSLLNEKTEAKVIAMHSDIGQKDRMKALAGFKDGTYDILVATDVAARGIDISSVSHVINYRVPENSEDYVHRIGRTGRAESEGDAFTILTADELEFADSVENFIGKKIERKKLENFDYIYTALLDDKPAKPVRKKRPPAPRRRRR</sequence>
<keyword evidence="1" id="KW-0547">Nucleotide-binding</keyword>
<keyword evidence="3 10" id="KW-0347">Helicase</keyword>
<evidence type="ECO:0000256" key="5">
    <source>
        <dbReference type="ARBA" id="ARBA00038437"/>
    </source>
</evidence>
<dbReference type="Gene3D" id="3.40.50.300">
    <property type="entry name" value="P-loop containing nucleotide triphosphate hydrolases"/>
    <property type="match status" value="2"/>
</dbReference>
<evidence type="ECO:0000313" key="11">
    <source>
        <dbReference type="Proteomes" id="UP001597297"/>
    </source>
</evidence>
<dbReference type="Proteomes" id="UP001597297">
    <property type="component" value="Unassembled WGS sequence"/>
</dbReference>
<organism evidence="10 11">
    <name type="scientific">Rubritalea spongiae</name>
    <dbReference type="NCBI Taxonomy" id="430797"/>
    <lineage>
        <taxon>Bacteria</taxon>
        <taxon>Pseudomonadati</taxon>
        <taxon>Verrucomicrobiota</taxon>
        <taxon>Verrucomicrobiia</taxon>
        <taxon>Verrucomicrobiales</taxon>
        <taxon>Rubritaleaceae</taxon>
        <taxon>Rubritalea</taxon>
    </lineage>
</organism>
<dbReference type="EMBL" id="JBHUJC010000025">
    <property type="protein sequence ID" value="MFD2276504.1"/>
    <property type="molecule type" value="Genomic_DNA"/>
</dbReference>
<proteinExistence type="inferred from homology"/>
<keyword evidence="4" id="KW-0067">ATP-binding</keyword>
<dbReference type="PANTHER" id="PTHR47959:SF13">
    <property type="entry name" value="ATP-DEPENDENT RNA HELICASE RHLE"/>
    <property type="match status" value="1"/>
</dbReference>
<dbReference type="InterPro" id="IPR014014">
    <property type="entry name" value="RNA_helicase_DEAD_Q_motif"/>
</dbReference>
<dbReference type="PROSITE" id="PS51192">
    <property type="entry name" value="HELICASE_ATP_BIND_1"/>
    <property type="match status" value="1"/>
</dbReference>
<evidence type="ECO:0000259" key="8">
    <source>
        <dbReference type="PROSITE" id="PS51194"/>
    </source>
</evidence>
<dbReference type="SMART" id="SM00487">
    <property type="entry name" value="DEXDc"/>
    <property type="match status" value="1"/>
</dbReference>
<keyword evidence="2 10" id="KW-0378">Hydrolase</keyword>
<dbReference type="PROSITE" id="PS51195">
    <property type="entry name" value="Q_MOTIF"/>
    <property type="match status" value="1"/>
</dbReference>
<dbReference type="GO" id="GO:0016787">
    <property type="term" value="F:hydrolase activity"/>
    <property type="evidence" value="ECO:0007669"/>
    <property type="project" value="UniProtKB-KW"/>
</dbReference>
<evidence type="ECO:0000313" key="10">
    <source>
        <dbReference type="EMBL" id="MFD2276504.1"/>
    </source>
</evidence>
<comment type="similarity">
    <text evidence="5">Belongs to the DEAD box helicase family.</text>
</comment>
<dbReference type="SMART" id="SM00490">
    <property type="entry name" value="HELICc"/>
    <property type="match status" value="1"/>
</dbReference>
<evidence type="ECO:0000256" key="3">
    <source>
        <dbReference type="ARBA" id="ARBA00022806"/>
    </source>
</evidence>
<name>A0ABW5E247_9BACT</name>
<dbReference type="CDD" id="cd00268">
    <property type="entry name" value="DEADc"/>
    <property type="match status" value="1"/>
</dbReference>
<keyword evidence="11" id="KW-1185">Reference proteome</keyword>
<feature type="domain" description="DEAD-box RNA helicase Q" evidence="9">
    <location>
        <begin position="1"/>
        <end position="29"/>
    </location>
</feature>
<evidence type="ECO:0000256" key="1">
    <source>
        <dbReference type="ARBA" id="ARBA00022741"/>
    </source>
</evidence>
<evidence type="ECO:0000256" key="2">
    <source>
        <dbReference type="ARBA" id="ARBA00022801"/>
    </source>
</evidence>
<dbReference type="InterPro" id="IPR027417">
    <property type="entry name" value="P-loop_NTPase"/>
</dbReference>
<dbReference type="PANTHER" id="PTHR47959">
    <property type="entry name" value="ATP-DEPENDENT RNA HELICASE RHLE-RELATED"/>
    <property type="match status" value="1"/>
</dbReference>
<comment type="caution">
    <text evidence="10">The sequence shown here is derived from an EMBL/GenBank/DDBJ whole genome shotgun (WGS) entry which is preliminary data.</text>
</comment>
<dbReference type="EC" id="3.6.4.-" evidence="10"/>
<gene>
    <name evidence="10" type="ORF">ACFSQZ_08505</name>
</gene>
<dbReference type="Pfam" id="PF00270">
    <property type="entry name" value="DEAD"/>
    <property type="match status" value="1"/>
</dbReference>
<reference evidence="11" key="1">
    <citation type="journal article" date="2019" name="Int. J. Syst. Evol. Microbiol.">
        <title>The Global Catalogue of Microorganisms (GCM) 10K type strain sequencing project: providing services to taxonomists for standard genome sequencing and annotation.</title>
        <authorList>
            <consortium name="The Broad Institute Genomics Platform"/>
            <consortium name="The Broad Institute Genome Sequencing Center for Infectious Disease"/>
            <person name="Wu L."/>
            <person name="Ma J."/>
        </authorList>
    </citation>
    <scope>NUCLEOTIDE SEQUENCE [LARGE SCALE GENOMIC DNA]</scope>
    <source>
        <strain evidence="11">JCM 16545</strain>
    </source>
</reference>
<dbReference type="InterPro" id="IPR014001">
    <property type="entry name" value="Helicase_ATP-bd"/>
</dbReference>
<dbReference type="RefSeq" id="WP_377093020.1">
    <property type="nucleotide sequence ID" value="NZ_JBHSJM010000001.1"/>
</dbReference>
<evidence type="ECO:0000259" key="9">
    <source>
        <dbReference type="PROSITE" id="PS51195"/>
    </source>
</evidence>
<dbReference type="GO" id="GO:0004386">
    <property type="term" value="F:helicase activity"/>
    <property type="evidence" value="ECO:0007669"/>
    <property type="project" value="UniProtKB-KW"/>
</dbReference>
<dbReference type="InterPro" id="IPR001650">
    <property type="entry name" value="Helicase_C-like"/>
</dbReference>
<evidence type="ECO:0000256" key="4">
    <source>
        <dbReference type="ARBA" id="ARBA00022840"/>
    </source>
</evidence>
<evidence type="ECO:0000259" key="7">
    <source>
        <dbReference type="PROSITE" id="PS51192"/>
    </source>
</evidence>
<feature type="short sequence motif" description="Q motif" evidence="6">
    <location>
        <begin position="1"/>
        <end position="29"/>
    </location>
</feature>
<dbReference type="InterPro" id="IPR050079">
    <property type="entry name" value="DEAD_box_RNA_helicase"/>
</dbReference>
<dbReference type="Pfam" id="PF00271">
    <property type="entry name" value="Helicase_C"/>
    <property type="match status" value="1"/>
</dbReference>
<dbReference type="SUPFAM" id="SSF52540">
    <property type="entry name" value="P-loop containing nucleoside triphosphate hydrolases"/>
    <property type="match status" value="1"/>
</dbReference>
<feature type="domain" description="Helicase ATP-binding" evidence="7">
    <location>
        <begin position="32"/>
        <end position="221"/>
    </location>
</feature>
<dbReference type="InterPro" id="IPR044742">
    <property type="entry name" value="DEAD/DEAH_RhlB"/>
</dbReference>
<dbReference type="CDD" id="cd18787">
    <property type="entry name" value="SF2_C_DEAD"/>
    <property type="match status" value="1"/>
</dbReference>